<proteinExistence type="predicted"/>
<reference evidence="2" key="1">
    <citation type="submission" date="2016-11" db="UniProtKB">
        <authorList>
            <consortium name="WormBaseParasite"/>
        </authorList>
    </citation>
    <scope>IDENTIFICATION</scope>
</reference>
<accession>A0A1I7W6T6</accession>
<sequence>MTTKYTSTYLEERLRKELMKKLTIAKNTTKIPTPKDILDTITQCADRCYWITDDYHTAFTEYQTLQLSARATPQKLFMEISMLLSKHRNMLRMREQDATRFNNAHEIYETLTAGGLLDELERVSSITELANRKLQDAPNGVVNPHYERLDVIEMFKLNHMRFMDLLEEEEDERKLKEMTQSLLNSEESTQTQTNVQELKAIEQAIVDLTKGLRIQDILHITRDKKIESMQESINTLARTIEASNATLLEQLTKKVSETITTRTIATQVTDEVTTETHSVATQVVTTETHSVATQ</sequence>
<organism evidence="1 2">
    <name type="scientific">Heterorhabditis bacteriophora</name>
    <name type="common">Entomopathogenic nematode worm</name>
    <dbReference type="NCBI Taxonomy" id="37862"/>
    <lineage>
        <taxon>Eukaryota</taxon>
        <taxon>Metazoa</taxon>
        <taxon>Ecdysozoa</taxon>
        <taxon>Nematoda</taxon>
        <taxon>Chromadorea</taxon>
        <taxon>Rhabditida</taxon>
        <taxon>Rhabditina</taxon>
        <taxon>Rhabditomorpha</taxon>
        <taxon>Strongyloidea</taxon>
        <taxon>Heterorhabditidae</taxon>
        <taxon>Heterorhabditis</taxon>
    </lineage>
</organism>
<dbReference type="Proteomes" id="UP000095283">
    <property type="component" value="Unplaced"/>
</dbReference>
<evidence type="ECO:0000313" key="1">
    <source>
        <dbReference type="Proteomes" id="UP000095283"/>
    </source>
</evidence>
<dbReference type="AlphaFoldDB" id="A0A1I7W6T6"/>
<protein>
    <submittedName>
        <fullName evidence="2">DNA repair protein</fullName>
    </submittedName>
</protein>
<evidence type="ECO:0000313" key="2">
    <source>
        <dbReference type="WBParaSite" id="Hba_00324"/>
    </source>
</evidence>
<keyword evidence="1" id="KW-1185">Reference proteome</keyword>
<dbReference type="WBParaSite" id="Hba_00324">
    <property type="protein sequence ID" value="Hba_00324"/>
    <property type="gene ID" value="Hba_00324"/>
</dbReference>
<name>A0A1I7W6T6_HETBA</name>